<dbReference type="HOGENOM" id="CLU_1609487_0_0_5"/>
<dbReference type="AlphaFoldDB" id="B6IRL5"/>
<reference evidence="2 3" key="1">
    <citation type="journal article" date="2010" name="BMC Genomics">
        <title>Metabolic flexibility revealed in the genome of the cyst-forming alpha-1 proteobacterium Rhodospirillum centenum.</title>
        <authorList>
            <person name="Lu Y.K."/>
            <person name="Marden J."/>
            <person name="Han M."/>
            <person name="Swingley W.D."/>
            <person name="Mastrian S.D."/>
            <person name="Chowdhury S.R."/>
            <person name="Hao J."/>
            <person name="Helmy T."/>
            <person name="Kim S."/>
            <person name="Kurdoglu A.A."/>
            <person name="Matthies H.J."/>
            <person name="Rollo D."/>
            <person name="Stothard P."/>
            <person name="Blankenship R.E."/>
            <person name="Bauer C.E."/>
            <person name="Touchman J.W."/>
        </authorList>
    </citation>
    <scope>NUCLEOTIDE SEQUENCE [LARGE SCALE GENOMIC DNA]</scope>
    <source>
        <strain evidence="3">ATCC 51521 / SW</strain>
    </source>
</reference>
<keyword evidence="3" id="KW-1185">Reference proteome</keyword>
<organism evidence="2 3">
    <name type="scientific">Rhodospirillum centenum (strain ATCC 51521 / SW)</name>
    <dbReference type="NCBI Taxonomy" id="414684"/>
    <lineage>
        <taxon>Bacteria</taxon>
        <taxon>Pseudomonadati</taxon>
        <taxon>Pseudomonadota</taxon>
        <taxon>Alphaproteobacteria</taxon>
        <taxon>Rhodospirillales</taxon>
        <taxon>Rhodospirillaceae</taxon>
        <taxon>Rhodospirillum</taxon>
    </lineage>
</organism>
<feature type="compositionally biased region" description="Basic residues" evidence="1">
    <location>
        <begin position="125"/>
        <end position="139"/>
    </location>
</feature>
<evidence type="ECO:0000256" key="1">
    <source>
        <dbReference type="SAM" id="MobiDB-lite"/>
    </source>
</evidence>
<accession>B6IRL5</accession>
<feature type="region of interest" description="Disordered" evidence="1">
    <location>
        <begin position="53"/>
        <end position="87"/>
    </location>
</feature>
<proteinExistence type="predicted"/>
<feature type="compositionally biased region" description="Polar residues" evidence="1">
    <location>
        <begin position="69"/>
        <end position="78"/>
    </location>
</feature>
<name>B6IRL5_RHOCS</name>
<dbReference type="KEGG" id="rce:RC1_0666"/>
<evidence type="ECO:0000313" key="3">
    <source>
        <dbReference type="Proteomes" id="UP000001591"/>
    </source>
</evidence>
<gene>
    <name evidence="2" type="ordered locus">RC1_0666</name>
</gene>
<feature type="region of interest" description="Disordered" evidence="1">
    <location>
        <begin position="114"/>
        <end position="165"/>
    </location>
</feature>
<protein>
    <submittedName>
        <fullName evidence="2">Uncharacterized protein</fullName>
    </submittedName>
</protein>
<dbReference type="Proteomes" id="UP000001591">
    <property type="component" value="Chromosome"/>
</dbReference>
<sequence length="165" mass="18021">MREDGGSLVHRLRAGWRRDRAGRGSGGWGLWVPVDTARLRLRRETTGAVLAADTTRQRTHARTPVHGNPSGTSPQNGGPSHRCTPPDGCVTLHAGRSPGSRVRIRRPAFPVSQWPVPVRADGGRRTRRSQLRGQPRRWPHPVTQAQAAPSFPFHPFGGTDTCAAL</sequence>
<dbReference type="EMBL" id="CP000613">
    <property type="protein sequence ID" value="ACI98101.1"/>
    <property type="molecule type" value="Genomic_DNA"/>
</dbReference>
<dbReference type="STRING" id="414684.RC1_0666"/>
<evidence type="ECO:0000313" key="2">
    <source>
        <dbReference type="EMBL" id="ACI98101.1"/>
    </source>
</evidence>